<organism evidence="2 3">
    <name type="scientific">Trichinella pseudospiralis</name>
    <name type="common">Parasitic roundworm</name>
    <dbReference type="NCBI Taxonomy" id="6337"/>
    <lineage>
        <taxon>Eukaryota</taxon>
        <taxon>Metazoa</taxon>
        <taxon>Ecdysozoa</taxon>
        <taxon>Nematoda</taxon>
        <taxon>Enoplea</taxon>
        <taxon>Dorylaimia</taxon>
        <taxon>Trichinellida</taxon>
        <taxon>Trichinellidae</taxon>
        <taxon>Trichinella</taxon>
    </lineage>
</organism>
<reference evidence="2 3" key="1">
    <citation type="submission" date="2015-01" db="EMBL/GenBank/DDBJ databases">
        <title>Evolution of Trichinella species and genotypes.</title>
        <authorList>
            <person name="Korhonen P.K."/>
            <person name="Edoardo P."/>
            <person name="Giuseppe L.R."/>
            <person name="Gasser R.B."/>
        </authorList>
    </citation>
    <scope>NUCLEOTIDE SEQUENCE [LARGE SCALE GENOMIC DNA]</scope>
    <source>
        <strain evidence="2">ISS470</strain>
    </source>
</reference>
<proteinExistence type="predicted"/>
<dbReference type="Proteomes" id="UP000054995">
    <property type="component" value="Unassembled WGS sequence"/>
</dbReference>
<protein>
    <submittedName>
        <fullName evidence="2">Uncharacterized protein</fullName>
    </submittedName>
</protein>
<feature type="transmembrane region" description="Helical" evidence="1">
    <location>
        <begin position="56"/>
        <end position="74"/>
    </location>
</feature>
<gene>
    <name evidence="2" type="ORF">T4D_3916</name>
</gene>
<keyword evidence="3" id="KW-1185">Reference proteome</keyword>
<dbReference type="AlphaFoldDB" id="A0A0V1FYD5"/>
<dbReference type="EMBL" id="JYDT01000017">
    <property type="protein sequence ID" value="KRY90885.1"/>
    <property type="molecule type" value="Genomic_DNA"/>
</dbReference>
<evidence type="ECO:0000313" key="3">
    <source>
        <dbReference type="Proteomes" id="UP000054995"/>
    </source>
</evidence>
<evidence type="ECO:0000256" key="1">
    <source>
        <dbReference type="SAM" id="Phobius"/>
    </source>
</evidence>
<keyword evidence="1" id="KW-1133">Transmembrane helix</keyword>
<name>A0A0V1FYD5_TRIPS</name>
<keyword evidence="1" id="KW-0812">Transmembrane</keyword>
<sequence length="91" mass="10572">MLNQHSDEYCCRLNELKQEISDVEIKKKPEEGNMFKKIMNPRISKKMCSRQCDFKYCRVFILCVAFILVGSFLAKVRLARLISLNSAASLH</sequence>
<keyword evidence="1" id="KW-0472">Membrane</keyword>
<evidence type="ECO:0000313" key="2">
    <source>
        <dbReference type="EMBL" id="KRY90885.1"/>
    </source>
</evidence>
<accession>A0A0V1FYD5</accession>
<comment type="caution">
    <text evidence="2">The sequence shown here is derived from an EMBL/GenBank/DDBJ whole genome shotgun (WGS) entry which is preliminary data.</text>
</comment>